<dbReference type="InterPro" id="IPR007372">
    <property type="entry name" value="Lipid/polyisoprenoid-bd_YceI"/>
</dbReference>
<dbReference type="SUPFAM" id="SSF101874">
    <property type="entry name" value="YceI-like"/>
    <property type="match status" value="1"/>
</dbReference>
<gene>
    <name evidence="2" type="ORF">HC175_12305</name>
</gene>
<dbReference type="Pfam" id="PF04264">
    <property type="entry name" value="YceI"/>
    <property type="match status" value="1"/>
</dbReference>
<evidence type="ECO:0000313" key="2">
    <source>
        <dbReference type="EMBL" id="NJW53702.1"/>
    </source>
</evidence>
<evidence type="ECO:0000259" key="1">
    <source>
        <dbReference type="SMART" id="SM00867"/>
    </source>
</evidence>
<reference evidence="2 3" key="1">
    <citation type="submission" date="2020-03" db="EMBL/GenBank/DDBJ databases">
        <title>Salinimicrobium sp. nov, isolated from SCS.</title>
        <authorList>
            <person name="Cao W.R."/>
        </authorList>
    </citation>
    <scope>NUCLEOTIDE SEQUENCE [LARGE SCALE GENOMIC DNA]</scope>
    <source>
        <strain evidence="3">J15B91</strain>
    </source>
</reference>
<evidence type="ECO:0000313" key="3">
    <source>
        <dbReference type="Proteomes" id="UP000703674"/>
    </source>
</evidence>
<organism evidence="2 3">
    <name type="scientific">Salinimicrobium oceani</name>
    <dbReference type="NCBI Taxonomy" id="2722702"/>
    <lineage>
        <taxon>Bacteria</taxon>
        <taxon>Pseudomonadati</taxon>
        <taxon>Bacteroidota</taxon>
        <taxon>Flavobacteriia</taxon>
        <taxon>Flavobacteriales</taxon>
        <taxon>Flavobacteriaceae</taxon>
        <taxon>Salinimicrobium</taxon>
    </lineage>
</organism>
<dbReference type="PANTHER" id="PTHR34406:SF1">
    <property type="entry name" value="PROTEIN YCEI"/>
    <property type="match status" value="1"/>
</dbReference>
<keyword evidence="3" id="KW-1185">Reference proteome</keyword>
<dbReference type="Gene3D" id="2.40.128.110">
    <property type="entry name" value="Lipid/polyisoprenoid-binding, YceI-like"/>
    <property type="match status" value="1"/>
</dbReference>
<dbReference type="InterPro" id="IPR036761">
    <property type="entry name" value="TTHA0802/YceI-like_sf"/>
</dbReference>
<protein>
    <submittedName>
        <fullName evidence="2">YceI family protein</fullName>
    </submittedName>
</protein>
<dbReference type="EMBL" id="JAAVJR010000007">
    <property type="protein sequence ID" value="NJW53702.1"/>
    <property type="molecule type" value="Genomic_DNA"/>
</dbReference>
<dbReference type="PROSITE" id="PS51257">
    <property type="entry name" value="PROKAR_LIPOPROTEIN"/>
    <property type="match status" value="1"/>
</dbReference>
<accession>A0ABX1D2Y7</accession>
<dbReference type="Proteomes" id="UP000703674">
    <property type="component" value="Unassembled WGS sequence"/>
</dbReference>
<dbReference type="RefSeq" id="WP_168138806.1">
    <property type="nucleotide sequence ID" value="NZ_JAAVJR010000007.1"/>
</dbReference>
<feature type="domain" description="Lipid/polyisoprenoid-binding YceI-like" evidence="1">
    <location>
        <begin position="46"/>
        <end position="223"/>
    </location>
</feature>
<proteinExistence type="predicted"/>
<name>A0ABX1D2Y7_9FLAO</name>
<dbReference type="SMART" id="SM00867">
    <property type="entry name" value="YceI"/>
    <property type="match status" value="1"/>
</dbReference>
<comment type="caution">
    <text evidence="2">The sequence shown here is derived from an EMBL/GenBank/DDBJ whole genome shotgun (WGS) entry which is preliminary data.</text>
</comment>
<sequence>MKKRVLNFVLVAGITLGSVACKDDKSNRVEPGEAEEAAVAADEARTYEIDTTASTIEWRGTKPTGEHKGTISIQNGSIMATTEKVSSGRVTIDMNSIKVTDEGMEDKQRTSLENHLKGTVEGKETDFFNVKQYPTATFEITGVSEENGQKLLQGNLTLKDSTKNIQFPVRTTIGENELTLESETFTIDRTDWGVNYGSKSVFDNLGDNFISDEMELTIKVKANRAQ</sequence>
<dbReference type="PANTHER" id="PTHR34406">
    <property type="entry name" value="PROTEIN YCEI"/>
    <property type="match status" value="1"/>
</dbReference>